<reference evidence="2" key="2">
    <citation type="submission" date="2016-05" db="EMBL/GenBank/DDBJ databases">
        <title>Comparative analysis highlights variable genome content of wheat rusts and divergence of the mating loci.</title>
        <authorList>
            <person name="Cuomo C.A."/>
            <person name="Bakkeren G."/>
            <person name="Szabo L."/>
            <person name="Khalil H."/>
            <person name="Joly D."/>
            <person name="Goldberg J."/>
            <person name="Young S."/>
            <person name="Zeng Q."/>
            <person name="Fellers J."/>
        </authorList>
    </citation>
    <scope>NUCLEOTIDE SEQUENCE [LARGE SCALE GENOMIC DNA]</scope>
    <source>
        <strain evidence="2">1-1 BBBD Race 1</strain>
    </source>
</reference>
<reference evidence="3" key="4">
    <citation type="submission" date="2025-05" db="UniProtKB">
        <authorList>
            <consortium name="EnsemblFungi"/>
        </authorList>
    </citation>
    <scope>IDENTIFICATION</scope>
    <source>
        <strain evidence="3">isolate 1-1 / race 1 (BBBD)</strain>
    </source>
</reference>
<evidence type="ECO:0000313" key="4">
    <source>
        <dbReference type="Proteomes" id="UP000005240"/>
    </source>
</evidence>
<gene>
    <name evidence="2" type="ORF">PTTG_09320</name>
</gene>
<protein>
    <recommendedName>
        <fullName evidence="5">CCHC-type domain-containing protein</fullName>
    </recommendedName>
</protein>
<name>A0A0C4F833_PUCT1</name>
<sequence length="241" mass="26690">MIKPDVVTPPEKKHFELEAGKILQGWPDKELPTFGATVNENPTQWLGMMAMVLKDCQAHPAIWHLCAEDWTGFKAWLIKLAPIGITNLTVARELKKLKTTQVFHKCFWVWQTKANSIEFGYDEISSFVRGLTPSLSAKVQEIMAVGAIDGKPMEMDWVLLTTVGHNHLYQQAKAVLSMSSGSGKCQANGNLGRAGKKKAETCHNCKRAGNIAAKCPDPKADAQKAWEAANPEKAKKKMCSW</sequence>
<dbReference type="InterPro" id="IPR036875">
    <property type="entry name" value="Znf_CCHC_sf"/>
</dbReference>
<evidence type="ECO:0008006" key="5">
    <source>
        <dbReference type="Google" id="ProtNLM"/>
    </source>
</evidence>
<reference evidence="3 4" key="3">
    <citation type="journal article" date="2017" name="G3 (Bethesda)">
        <title>Comparative analysis highlights variable genome content of wheat rusts and divergence of the mating loci.</title>
        <authorList>
            <person name="Cuomo C.A."/>
            <person name="Bakkeren G."/>
            <person name="Khalil H.B."/>
            <person name="Panwar V."/>
            <person name="Joly D."/>
            <person name="Linning R."/>
            <person name="Sakthikumar S."/>
            <person name="Song X."/>
            <person name="Adiconis X."/>
            <person name="Fan L."/>
            <person name="Goldberg J.M."/>
            <person name="Levin J.Z."/>
            <person name="Young S."/>
            <person name="Zeng Q."/>
            <person name="Anikster Y."/>
            <person name="Bruce M."/>
            <person name="Wang M."/>
            <person name="Yin C."/>
            <person name="McCallum B."/>
            <person name="Szabo L.J."/>
            <person name="Hulbert S."/>
            <person name="Chen X."/>
            <person name="Fellers J.P."/>
        </authorList>
    </citation>
    <scope>NUCLEOTIDE SEQUENCE</scope>
    <source>
        <strain evidence="4">Isolate 1-1 / race 1 (BBBD)</strain>
        <strain evidence="3">isolate 1-1 / race 1 (BBBD)</strain>
    </source>
</reference>
<dbReference type="STRING" id="630390.A0A0C4F833"/>
<dbReference type="OrthoDB" id="2507267at2759"/>
<proteinExistence type="predicted"/>
<dbReference type="SUPFAM" id="SSF57756">
    <property type="entry name" value="Retrovirus zinc finger-like domains"/>
    <property type="match status" value="1"/>
</dbReference>
<dbReference type="Proteomes" id="UP000005240">
    <property type="component" value="Unassembled WGS sequence"/>
</dbReference>
<organism evidence="2">
    <name type="scientific">Puccinia triticina (isolate 1-1 / race 1 (BBBD))</name>
    <name type="common">Brown leaf rust fungus</name>
    <dbReference type="NCBI Taxonomy" id="630390"/>
    <lineage>
        <taxon>Eukaryota</taxon>
        <taxon>Fungi</taxon>
        <taxon>Dikarya</taxon>
        <taxon>Basidiomycota</taxon>
        <taxon>Pucciniomycotina</taxon>
        <taxon>Pucciniomycetes</taxon>
        <taxon>Pucciniales</taxon>
        <taxon>Pucciniaceae</taxon>
        <taxon>Puccinia</taxon>
    </lineage>
</organism>
<dbReference type="AlphaFoldDB" id="A0A0C4F833"/>
<reference evidence="2" key="1">
    <citation type="submission" date="2009-11" db="EMBL/GenBank/DDBJ databases">
        <authorList>
            <consortium name="The Broad Institute Genome Sequencing Platform"/>
            <person name="Ward D."/>
            <person name="Feldgarden M."/>
            <person name="Earl A."/>
            <person name="Young S.K."/>
            <person name="Zeng Q."/>
            <person name="Koehrsen M."/>
            <person name="Alvarado L."/>
            <person name="Berlin A."/>
            <person name="Bochicchio J."/>
            <person name="Borenstein D."/>
            <person name="Chapman S.B."/>
            <person name="Chen Z."/>
            <person name="Engels R."/>
            <person name="Freedman E."/>
            <person name="Gellesch M."/>
            <person name="Goldberg J."/>
            <person name="Griggs A."/>
            <person name="Gujja S."/>
            <person name="Heilman E."/>
            <person name="Heiman D."/>
            <person name="Hepburn T."/>
            <person name="Howarth C."/>
            <person name="Jen D."/>
            <person name="Larson L."/>
            <person name="Lewis B."/>
            <person name="Mehta T."/>
            <person name="Park D."/>
            <person name="Pearson M."/>
            <person name="Roberts A."/>
            <person name="Saif S."/>
            <person name="Shea T."/>
            <person name="Shenoy N."/>
            <person name="Sisk P."/>
            <person name="Stolte C."/>
            <person name="Sykes S."/>
            <person name="Thomson T."/>
            <person name="Walk T."/>
            <person name="White J."/>
            <person name="Yandava C."/>
            <person name="Izard J."/>
            <person name="Baranova O.V."/>
            <person name="Blanton J.M."/>
            <person name="Tanner A.C."/>
            <person name="Dewhirst F.E."/>
            <person name="Haas B."/>
            <person name="Nusbaum C."/>
            <person name="Birren B."/>
        </authorList>
    </citation>
    <scope>NUCLEOTIDE SEQUENCE [LARGE SCALE GENOMIC DNA]</scope>
    <source>
        <strain evidence="2">1-1 BBBD Race 1</strain>
    </source>
</reference>
<accession>A0A0C4F833</accession>
<evidence type="ECO:0000256" key="1">
    <source>
        <dbReference type="ARBA" id="ARBA00022664"/>
    </source>
</evidence>
<dbReference type="EnsemblFungi" id="PTTG_09320-t43_1">
    <property type="protein sequence ID" value="PTTG_09320-t43_1-p1"/>
    <property type="gene ID" value="PTTG_09320"/>
</dbReference>
<dbReference type="GO" id="GO:0003676">
    <property type="term" value="F:nucleic acid binding"/>
    <property type="evidence" value="ECO:0007669"/>
    <property type="project" value="InterPro"/>
</dbReference>
<dbReference type="VEuPathDB" id="FungiDB:PTTG_09320"/>
<keyword evidence="1" id="KW-0507">mRNA processing</keyword>
<dbReference type="GO" id="GO:0008270">
    <property type="term" value="F:zinc ion binding"/>
    <property type="evidence" value="ECO:0007669"/>
    <property type="project" value="InterPro"/>
</dbReference>
<dbReference type="GO" id="GO:0006397">
    <property type="term" value="P:mRNA processing"/>
    <property type="evidence" value="ECO:0007669"/>
    <property type="project" value="UniProtKB-KW"/>
</dbReference>
<keyword evidence="4" id="KW-1185">Reference proteome</keyword>
<evidence type="ECO:0000313" key="2">
    <source>
        <dbReference type="EMBL" id="OAV88132.1"/>
    </source>
</evidence>
<evidence type="ECO:0000313" key="3">
    <source>
        <dbReference type="EnsemblFungi" id="PTTG_09320-t43_1-p1"/>
    </source>
</evidence>
<dbReference type="EMBL" id="ADAS02000209">
    <property type="protein sequence ID" value="OAV88132.1"/>
    <property type="molecule type" value="Genomic_DNA"/>
</dbReference>